<dbReference type="EMBL" id="FNVO01000013">
    <property type="protein sequence ID" value="SEG80432.1"/>
    <property type="molecule type" value="Genomic_DNA"/>
</dbReference>
<dbReference type="PANTHER" id="PTHR30055">
    <property type="entry name" value="HTH-TYPE TRANSCRIPTIONAL REGULATOR RUTR"/>
    <property type="match status" value="1"/>
</dbReference>
<sequence>MPRRRSLTHVQIAEAALAVIDRAGLDGLSMRVVARELGVSTMALYRYVEDREHLEGLVVDHMLASVDVSLPADLPWQERVAVLLERMREAVGAHPAAVPLTVVHRHAAPNLLRCAEALLGVLTEAGFTGRGRAVALRALLAHVIGALALMHLGPLAGQGTAAMGDLPVERYPHLADTARRARQIPPDEEFRRGLDIVLCGLAVDGGAVPG</sequence>
<dbReference type="Gene3D" id="1.10.357.10">
    <property type="entry name" value="Tetracycline Repressor, domain 2"/>
    <property type="match status" value="1"/>
</dbReference>
<dbReference type="InterPro" id="IPR050109">
    <property type="entry name" value="HTH-type_TetR-like_transc_reg"/>
</dbReference>
<reference evidence="8" key="1">
    <citation type="submission" date="2016-10" db="EMBL/GenBank/DDBJ databases">
        <authorList>
            <person name="Varghese N."/>
            <person name="Submissions S."/>
        </authorList>
    </citation>
    <scope>NUCLEOTIDE SEQUENCE [LARGE SCALE GENOMIC DNA]</scope>
    <source>
        <strain evidence="8">DSM 43163</strain>
    </source>
</reference>
<evidence type="ECO:0000259" key="6">
    <source>
        <dbReference type="PROSITE" id="PS50977"/>
    </source>
</evidence>
<evidence type="ECO:0000256" key="1">
    <source>
        <dbReference type="ARBA" id="ARBA00022491"/>
    </source>
</evidence>
<dbReference type="InterPro" id="IPR004111">
    <property type="entry name" value="Repressor_TetR_C"/>
</dbReference>
<keyword evidence="8" id="KW-1185">Reference proteome</keyword>
<feature type="domain" description="HTH tetR-type" evidence="6">
    <location>
        <begin position="6"/>
        <end position="66"/>
    </location>
</feature>
<dbReference type="AlphaFoldDB" id="A0A1H6D549"/>
<keyword evidence="2" id="KW-0805">Transcription regulation</keyword>
<evidence type="ECO:0000313" key="7">
    <source>
        <dbReference type="EMBL" id="SEG80432.1"/>
    </source>
</evidence>
<dbReference type="GO" id="GO:0000976">
    <property type="term" value="F:transcription cis-regulatory region binding"/>
    <property type="evidence" value="ECO:0007669"/>
    <property type="project" value="TreeGrafter"/>
</dbReference>
<dbReference type="Pfam" id="PF00440">
    <property type="entry name" value="TetR_N"/>
    <property type="match status" value="1"/>
</dbReference>
<feature type="DNA-binding region" description="H-T-H motif" evidence="5">
    <location>
        <begin position="29"/>
        <end position="48"/>
    </location>
</feature>
<dbReference type="Pfam" id="PF02909">
    <property type="entry name" value="TetR_C_1"/>
    <property type="match status" value="1"/>
</dbReference>
<evidence type="ECO:0000313" key="8">
    <source>
        <dbReference type="Proteomes" id="UP000236723"/>
    </source>
</evidence>
<dbReference type="GO" id="GO:0003700">
    <property type="term" value="F:DNA-binding transcription factor activity"/>
    <property type="evidence" value="ECO:0007669"/>
    <property type="project" value="TreeGrafter"/>
</dbReference>
<evidence type="ECO:0000256" key="5">
    <source>
        <dbReference type="PROSITE-ProRule" id="PRU00335"/>
    </source>
</evidence>
<evidence type="ECO:0000256" key="2">
    <source>
        <dbReference type="ARBA" id="ARBA00023015"/>
    </source>
</evidence>
<evidence type="ECO:0000256" key="4">
    <source>
        <dbReference type="ARBA" id="ARBA00023163"/>
    </source>
</evidence>
<dbReference type="Proteomes" id="UP000236723">
    <property type="component" value="Unassembled WGS sequence"/>
</dbReference>
<organism evidence="7 8">
    <name type="scientific">Thermomonospora echinospora</name>
    <dbReference type="NCBI Taxonomy" id="1992"/>
    <lineage>
        <taxon>Bacteria</taxon>
        <taxon>Bacillati</taxon>
        <taxon>Actinomycetota</taxon>
        <taxon>Actinomycetes</taxon>
        <taxon>Streptosporangiales</taxon>
        <taxon>Thermomonosporaceae</taxon>
        <taxon>Thermomonospora</taxon>
    </lineage>
</organism>
<keyword evidence="3 5" id="KW-0238">DNA-binding</keyword>
<dbReference type="OrthoDB" id="329481at2"/>
<dbReference type="SUPFAM" id="SSF46689">
    <property type="entry name" value="Homeodomain-like"/>
    <property type="match status" value="1"/>
</dbReference>
<dbReference type="InterPro" id="IPR001647">
    <property type="entry name" value="HTH_TetR"/>
</dbReference>
<evidence type="ECO:0000256" key="3">
    <source>
        <dbReference type="ARBA" id="ARBA00023125"/>
    </source>
</evidence>
<dbReference type="InterPro" id="IPR003012">
    <property type="entry name" value="Tet_transcr_reg_TetR"/>
</dbReference>
<dbReference type="RefSeq" id="WP_103941048.1">
    <property type="nucleotide sequence ID" value="NZ_FNVO01000013.1"/>
</dbReference>
<dbReference type="GO" id="GO:0045892">
    <property type="term" value="P:negative regulation of DNA-templated transcription"/>
    <property type="evidence" value="ECO:0007669"/>
    <property type="project" value="InterPro"/>
</dbReference>
<accession>A0A1H6D549</accession>
<gene>
    <name evidence="7" type="ORF">SAMN04489712_11379</name>
</gene>
<keyword evidence="1" id="KW-0678">Repressor</keyword>
<keyword evidence="4" id="KW-0804">Transcription</keyword>
<protein>
    <submittedName>
        <fullName evidence="7">DNA-binding transcriptional regulator, AcrR family</fullName>
    </submittedName>
</protein>
<proteinExistence type="predicted"/>
<name>A0A1H6D549_9ACTN</name>
<dbReference type="SUPFAM" id="SSF48498">
    <property type="entry name" value="Tetracyclin repressor-like, C-terminal domain"/>
    <property type="match status" value="1"/>
</dbReference>
<dbReference type="InterPro" id="IPR009057">
    <property type="entry name" value="Homeodomain-like_sf"/>
</dbReference>
<dbReference type="InterPro" id="IPR036271">
    <property type="entry name" value="Tet_transcr_reg_TetR-rel_C_sf"/>
</dbReference>
<dbReference type="PROSITE" id="PS50977">
    <property type="entry name" value="HTH_TETR_2"/>
    <property type="match status" value="1"/>
</dbReference>
<dbReference type="PANTHER" id="PTHR30055:SF151">
    <property type="entry name" value="TRANSCRIPTIONAL REGULATORY PROTEIN"/>
    <property type="match status" value="1"/>
</dbReference>
<dbReference type="PRINTS" id="PR00400">
    <property type="entry name" value="TETREPRESSOR"/>
</dbReference>
<dbReference type="GO" id="GO:0046677">
    <property type="term" value="P:response to antibiotic"/>
    <property type="evidence" value="ECO:0007669"/>
    <property type="project" value="InterPro"/>
</dbReference>